<comment type="caution">
    <text evidence="2">The sequence shown here is derived from an EMBL/GenBank/DDBJ whole genome shotgun (WGS) entry which is preliminary data.</text>
</comment>
<dbReference type="EMBL" id="JAPMUA010000001">
    <property type="protein sequence ID" value="MDG3584335.1"/>
    <property type="molecule type" value="Genomic_DNA"/>
</dbReference>
<protein>
    <submittedName>
        <fullName evidence="2">DUF5723 family protein</fullName>
    </submittedName>
</protein>
<dbReference type="Pfam" id="PF18990">
    <property type="entry name" value="DUF5723"/>
    <property type="match status" value="1"/>
</dbReference>
<evidence type="ECO:0000313" key="3">
    <source>
        <dbReference type="Proteomes" id="UP001153642"/>
    </source>
</evidence>
<name>A0ABT6FM93_9FLAO</name>
<evidence type="ECO:0000313" key="2">
    <source>
        <dbReference type="EMBL" id="MDG3584335.1"/>
    </source>
</evidence>
<gene>
    <name evidence="2" type="ORF">OSR52_00545</name>
</gene>
<dbReference type="Proteomes" id="UP001153642">
    <property type="component" value="Unassembled WGS sequence"/>
</dbReference>
<feature type="domain" description="DUF5723" evidence="1">
    <location>
        <begin position="40"/>
        <end position="446"/>
    </location>
</feature>
<sequence length="474" mass="53089">MTNKQAIAFLLFISGICTYAQNKQLLYNFTEIPQSLMVNPGTAIQNRGYFGIPVLSGIYVNAGSSNMSVYDLFADNGVDFNAKVSNMVYSLKAGDVQRVNQQLEVVNIGFKIGGHFGKSYITFGAYQEIDFFNYWPKDLAILAYEGNAPNIGRAFNLSHFNVKGELLTVYHAGYHKKVSDRFSYGVRGKIYSSIIDFTSTKNSGTFITTEGENNFYRHALVSNVEVKTSGYASLREDDVNGGRDIVNKMMPRAFLAGNLGLGIDFGITYSPNETWTYTASIQDLGFIYHNKDVERYTLKGQDAIEGIELPFDDIFNDTGLSNNWQELVDEIEEAFPRDTIRDPYTTMRPVKLNAAAIYNFGGYAGKNACDCTASGFDGLINSVGLQLFAEKRPKHPEVALTAFYYRRLAQALRIKATYTVDKFSKKNIGLGLSTHFANFNFYLLADNLLEYYNLAKANNVSIQLGFNYIFPIRN</sequence>
<evidence type="ECO:0000259" key="1">
    <source>
        <dbReference type="Pfam" id="PF18990"/>
    </source>
</evidence>
<reference evidence="2" key="1">
    <citation type="submission" date="2022-11" db="EMBL/GenBank/DDBJ databases">
        <title>High-quality draft genome sequence of Galbibacter sp. strain CMA-7.</title>
        <authorList>
            <person name="Wei L."/>
            <person name="Dong C."/>
            <person name="Shao Z."/>
        </authorList>
    </citation>
    <scope>NUCLEOTIDE SEQUENCE</scope>
    <source>
        <strain evidence="2">CMA-7</strain>
    </source>
</reference>
<dbReference type="InterPro" id="IPR043781">
    <property type="entry name" value="DUF5723"/>
</dbReference>
<proteinExistence type="predicted"/>
<organism evidence="2 3">
    <name type="scientific">Galbibacter pacificus</name>
    <dbReference type="NCBI Taxonomy" id="2996052"/>
    <lineage>
        <taxon>Bacteria</taxon>
        <taxon>Pseudomonadati</taxon>
        <taxon>Bacteroidota</taxon>
        <taxon>Flavobacteriia</taxon>
        <taxon>Flavobacteriales</taxon>
        <taxon>Flavobacteriaceae</taxon>
        <taxon>Galbibacter</taxon>
    </lineage>
</organism>
<accession>A0ABT6FM93</accession>
<keyword evidence="3" id="KW-1185">Reference proteome</keyword>
<dbReference type="RefSeq" id="WP_277898108.1">
    <property type="nucleotide sequence ID" value="NZ_JAPMUA010000001.1"/>
</dbReference>